<dbReference type="Pfam" id="PF00496">
    <property type="entry name" value="SBP_bac_5"/>
    <property type="match status" value="1"/>
</dbReference>
<evidence type="ECO:0000259" key="2">
    <source>
        <dbReference type="Pfam" id="PF00496"/>
    </source>
</evidence>
<feature type="compositionally biased region" description="Acidic residues" evidence="1">
    <location>
        <begin position="40"/>
        <end position="50"/>
    </location>
</feature>
<dbReference type="SUPFAM" id="SSF53850">
    <property type="entry name" value="Periplasmic binding protein-like II"/>
    <property type="match status" value="1"/>
</dbReference>
<sequence length="324" mass="34931">MTITSNRRRFLQGTAAVGGLGALAACGQQSTEEQASQAAEENEQAAEEASELPNTGWERAEYDQVEDGGTLRLAVSQLPNTWNYYHTNGALADLNTILGPCWPGGNIADETGAVVINPDTVVSAEITSEDPQIVTVKYNPDAVWEDGTPITIKDFAAQWKACSGSDDAFQVASTTGWSDIADVRETDDEFTGEIEYSSTFPDWIAYIYPSLPESISSDPTEFNEGYVTTPTPSYGPFKVGDIDQTGEVVTLVRNENWWGQAPKLETIIFSVVSQAQMPSTFANGEIDALSIADGDTYSQASGRSDAVIQKTNGVTWTHVTLNVT</sequence>
<dbReference type="InterPro" id="IPR000914">
    <property type="entry name" value="SBP_5_dom"/>
</dbReference>
<dbReference type="Gene3D" id="3.40.190.10">
    <property type="entry name" value="Periplasmic binding protein-like II"/>
    <property type="match status" value="1"/>
</dbReference>
<dbReference type="InterPro" id="IPR019546">
    <property type="entry name" value="TAT_signal_bac_arc"/>
</dbReference>
<reference evidence="3" key="1">
    <citation type="journal article" date="2021" name="PeerJ">
        <title>Extensive microbial diversity within the chicken gut microbiome revealed by metagenomics and culture.</title>
        <authorList>
            <person name="Gilroy R."/>
            <person name="Ravi A."/>
            <person name="Getino M."/>
            <person name="Pursley I."/>
            <person name="Horton D.L."/>
            <person name="Alikhan N.F."/>
            <person name="Baker D."/>
            <person name="Gharbi K."/>
            <person name="Hall N."/>
            <person name="Watson M."/>
            <person name="Adriaenssens E.M."/>
            <person name="Foster-Nyarko E."/>
            <person name="Jarju S."/>
            <person name="Secka A."/>
            <person name="Antonio M."/>
            <person name="Oren A."/>
            <person name="Chaudhuri R.R."/>
            <person name="La Ragione R."/>
            <person name="Hildebrand F."/>
            <person name="Pallen M.J."/>
        </authorList>
    </citation>
    <scope>NUCLEOTIDE SEQUENCE</scope>
    <source>
        <strain evidence="3">ChiGjej5B5-22894</strain>
    </source>
</reference>
<evidence type="ECO:0000313" key="4">
    <source>
        <dbReference type="Proteomes" id="UP000742460"/>
    </source>
</evidence>
<proteinExistence type="predicted"/>
<dbReference type="NCBIfam" id="TIGR01409">
    <property type="entry name" value="TAT_signal_seq"/>
    <property type="match status" value="1"/>
</dbReference>
<dbReference type="EMBL" id="DYUE01000244">
    <property type="protein sequence ID" value="HJG92164.1"/>
    <property type="molecule type" value="Genomic_DNA"/>
</dbReference>
<evidence type="ECO:0000256" key="1">
    <source>
        <dbReference type="SAM" id="MobiDB-lite"/>
    </source>
</evidence>
<protein>
    <submittedName>
        <fullName evidence="3">ABC transporter substrate-binding protein</fullName>
    </submittedName>
</protein>
<dbReference type="Proteomes" id="UP000742460">
    <property type="component" value="Unassembled WGS sequence"/>
</dbReference>
<dbReference type="InterPro" id="IPR039424">
    <property type="entry name" value="SBP_5"/>
</dbReference>
<reference evidence="3" key="2">
    <citation type="submission" date="2021-09" db="EMBL/GenBank/DDBJ databases">
        <authorList>
            <person name="Gilroy R."/>
        </authorList>
    </citation>
    <scope>NUCLEOTIDE SEQUENCE</scope>
    <source>
        <strain evidence="3">ChiGjej5B5-22894</strain>
    </source>
</reference>
<dbReference type="InterPro" id="IPR006311">
    <property type="entry name" value="TAT_signal"/>
</dbReference>
<dbReference type="GO" id="GO:0015833">
    <property type="term" value="P:peptide transport"/>
    <property type="evidence" value="ECO:0007669"/>
    <property type="project" value="TreeGrafter"/>
</dbReference>
<dbReference type="PANTHER" id="PTHR30290:SF65">
    <property type="entry name" value="MONOACYL PHOSPHATIDYLINOSITOL TETRAMANNOSIDE-BINDING PROTEIN LPQW-RELATED"/>
    <property type="match status" value="1"/>
</dbReference>
<comment type="caution">
    <text evidence="3">The sequence shown here is derived from an EMBL/GenBank/DDBJ whole genome shotgun (WGS) entry which is preliminary data.</text>
</comment>
<feature type="compositionally biased region" description="Low complexity" evidence="1">
    <location>
        <begin position="28"/>
        <end position="39"/>
    </location>
</feature>
<feature type="domain" description="Solute-binding protein family 5" evidence="2">
    <location>
        <begin position="125"/>
        <end position="323"/>
    </location>
</feature>
<dbReference type="PROSITE" id="PS51318">
    <property type="entry name" value="TAT"/>
    <property type="match status" value="1"/>
</dbReference>
<name>A0A921MXK7_9MICO</name>
<evidence type="ECO:0000313" key="3">
    <source>
        <dbReference type="EMBL" id="HJG92164.1"/>
    </source>
</evidence>
<dbReference type="AlphaFoldDB" id="A0A921MXK7"/>
<accession>A0A921MXK7</accession>
<dbReference type="PROSITE" id="PS51257">
    <property type="entry name" value="PROKAR_LIPOPROTEIN"/>
    <property type="match status" value="1"/>
</dbReference>
<dbReference type="Gene3D" id="3.90.76.10">
    <property type="entry name" value="Dipeptide-binding Protein, Domain 1"/>
    <property type="match status" value="1"/>
</dbReference>
<dbReference type="PANTHER" id="PTHR30290">
    <property type="entry name" value="PERIPLASMIC BINDING COMPONENT OF ABC TRANSPORTER"/>
    <property type="match status" value="1"/>
</dbReference>
<dbReference type="GO" id="GO:1904680">
    <property type="term" value="F:peptide transmembrane transporter activity"/>
    <property type="evidence" value="ECO:0007669"/>
    <property type="project" value="TreeGrafter"/>
</dbReference>
<feature type="non-terminal residue" evidence="3">
    <location>
        <position position="324"/>
    </location>
</feature>
<feature type="region of interest" description="Disordered" evidence="1">
    <location>
        <begin position="28"/>
        <end position="57"/>
    </location>
</feature>
<organism evidence="3 4">
    <name type="scientific">Brachybacterium massiliense</name>
    <dbReference type="NCBI Taxonomy" id="1755098"/>
    <lineage>
        <taxon>Bacteria</taxon>
        <taxon>Bacillati</taxon>
        <taxon>Actinomycetota</taxon>
        <taxon>Actinomycetes</taxon>
        <taxon>Micrococcales</taxon>
        <taxon>Dermabacteraceae</taxon>
        <taxon>Brachybacterium</taxon>
    </lineage>
</organism>
<gene>
    <name evidence="3" type="ORF">K8V81_10630</name>
</gene>